<feature type="active site" evidence="11">
    <location>
        <position position="73"/>
    </location>
</feature>
<dbReference type="PROSITE" id="PS00530">
    <property type="entry name" value="RNASE_T2_1"/>
    <property type="match status" value="1"/>
</dbReference>
<dbReference type="SUPFAM" id="SSF55895">
    <property type="entry name" value="Ribonuclease Rh-like"/>
    <property type="match status" value="1"/>
</dbReference>
<dbReference type="InterPro" id="IPR033130">
    <property type="entry name" value="RNase_T2_His_AS_2"/>
</dbReference>
<gene>
    <name evidence="13" type="ORF">H5410_002787</name>
</gene>
<evidence type="ECO:0000256" key="1">
    <source>
        <dbReference type="ARBA" id="ARBA00004239"/>
    </source>
</evidence>
<dbReference type="InterPro" id="IPR018188">
    <property type="entry name" value="RNase_T2_His_AS_1"/>
</dbReference>
<evidence type="ECO:0000256" key="5">
    <source>
        <dbReference type="ARBA" id="ARBA00022729"/>
    </source>
</evidence>
<evidence type="ECO:0000256" key="10">
    <source>
        <dbReference type="ARBA" id="ARBA00023239"/>
    </source>
</evidence>
<protein>
    <submittedName>
        <fullName evidence="13">Uncharacterized protein</fullName>
    </submittedName>
</protein>
<evidence type="ECO:0000256" key="4">
    <source>
        <dbReference type="ARBA" id="ARBA00022722"/>
    </source>
</evidence>
<reference evidence="13 14" key="1">
    <citation type="submission" date="2020-09" db="EMBL/GenBank/DDBJ databases">
        <title>De no assembly of potato wild relative species, Solanum commersonii.</title>
        <authorList>
            <person name="Cho K."/>
        </authorList>
    </citation>
    <scope>NUCLEOTIDE SEQUENCE [LARGE SCALE GENOMIC DNA]</scope>
    <source>
        <strain evidence="13">LZ3.2</strain>
        <tissue evidence="13">Leaf</tissue>
    </source>
</reference>
<dbReference type="AlphaFoldDB" id="A0A9J6B2W6"/>
<evidence type="ECO:0000256" key="3">
    <source>
        <dbReference type="ARBA" id="ARBA00022525"/>
    </source>
</evidence>
<dbReference type="PANTHER" id="PTHR11240">
    <property type="entry name" value="RIBONUCLEASE T2"/>
    <property type="match status" value="1"/>
</dbReference>
<keyword evidence="3" id="KW-0964">Secreted</keyword>
<keyword evidence="6" id="KW-0255">Endonuclease</keyword>
<dbReference type="GO" id="GO:0006401">
    <property type="term" value="P:RNA catabolic process"/>
    <property type="evidence" value="ECO:0007669"/>
    <property type="project" value="TreeGrafter"/>
</dbReference>
<keyword evidence="10" id="KW-0456">Lyase</keyword>
<evidence type="ECO:0000256" key="9">
    <source>
        <dbReference type="ARBA" id="ARBA00023180"/>
    </source>
</evidence>
<dbReference type="InterPro" id="IPR036430">
    <property type="entry name" value="RNase_T2-like_sf"/>
</dbReference>
<dbReference type="Pfam" id="PF00445">
    <property type="entry name" value="Ribonuclease_T2"/>
    <property type="match status" value="1"/>
</dbReference>
<dbReference type="InterPro" id="IPR033697">
    <property type="entry name" value="Ribonuclease_T2_eukaryotic"/>
</dbReference>
<accession>A0A9J6B2W6</accession>
<keyword evidence="4" id="KW-0540">Nuclease</keyword>
<keyword evidence="9" id="KW-0325">Glycoprotein</keyword>
<dbReference type="PROSITE" id="PS00531">
    <property type="entry name" value="RNASE_T2_2"/>
    <property type="match status" value="1"/>
</dbReference>
<evidence type="ECO:0000313" key="13">
    <source>
        <dbReference type="EMBL" id="KAG5631070.1"/>
    </source>
</evidence>
<proteinExistence type="inferred from homology"/>
<feature type="active site" evidence="11">
    <location>
        <position position="132"/>
    </location>
</feature>
<dbReference type="GO" id="GO:0005576">
    <property type="term" value="C:extracellular region"/>
    <property type="evidence" value="ECO:0007669"/>
    <property type="project" value="UniProtKB-SubCell"/>
</dbReference>
<keyword evidence="14" id="KW-1185">Reference proteome</keyword>
<dbReference type="GO" id="GO:0003723">
    <property type="term" value="F:RNA binding"/>
    <property type="evidence" value="ECO:0007669"/>
    <property type="project" value="InterPro"/>
</dbReference>
<comment type="caution">
    <text evidence="13">The sequence shown here is derived from an EMBL/GenBank/DDBJ whole genome shotgun (WGS) entry which is preliminary data.</text>
</comment>
<evidence type="ECO:0000256" key="7">
    <source>
        <dbReference type="ARBA" id="ARBA00022801"/>
    </source>
</evidence>
<evidence type="ECO:0000256" key="6">
    <source>
        <dbReference type="ARBA" id="ARBA00022759"/>
    </source>
</evidence>
<dbReference type="PANTHER" id="PTHR11240:SF81">
    <property type="entry name" value="RIBONUCLEASE S-2"/>
    <property type="match status" value="1"/>
</dbReference>
<comment type="similarity">
    <text evidence="2 12">Belongs to the RNase T2 family.</text>
</comment>
<evidence type="ECO:0000256" key="12">
    <source>
        <dbReference type="RuleBase" id="RU004328"/>
    </source>
</evidence>
<evidence type="ECO:0000256" key="2">
    <source>
        <dbReference type="ARBA" id="ARBA00007469"/>
    </source>
</evidence>
<dbReference type="InterPro" id="IPR001568">
    <property type="entry name" value="RNase_T2-like"/>
</dbReference>
<comment type="subcellular location">
    <subcellularLocation>
        <location evidence="1">Secreted</location>
        <location evidence="1">Extracellular space</location>
    </subcellularLocation>
</comment>
<feature type="active site" evidence="11">
    <location>
        <position position="128"/>
    </location>
</feature>
<dbReference type="CDD" id="cd01061">
    <property type="entry name" value="RNase_T2_euk"/>
    <property type="match status" value="1"/>
</dbReference>
<dbReference type="Proteomes" id="UP000824120">
    <property type="component" value="Chromosome 1"/>
</dbReference>
<evidence type="ECO:0000256" key="8">
    <source>
        <dbReference type="ARBA" id="ARBA00023157"/>
    </source>
</evidence>
<sequence length="238" mass="27797">MAIIYSLGRREMRMSDSKYKMIKLQLMPVFLIMLCALSTVYASFDYMQLVLQWPPTFCKINHCKRTPLNFTIHGLWPDMEKFMLNNCKGKKYSSIEIPLEQKKMDARWPDLKNTEEFSLEEQPFWQYEYNKHGTCCQTRYNQEQYFNLTMKLKDKFDLLSALQHHGINPGSTPTVKQIGTAIATVTKVYPSLKCIPINGNLKLLEIGICFNPEATNVIPCHRSWICHQDQNMVIEIPN</sequence>
<keyword evidence="8" id="KW-1015">Disulfide bond</keyword>
<evidence type="ECO:0000313" key="14">
    <source>
        <dbReference type="Proteomes" id="UP000824120"/>
    </source>
</evidence>
<organism evidence="13 14">
    <name type="scientific">Solanum commersonii</name>
    <name type="common">Commerson's wild potato</name>
    <name type="synonym">Commerson's nightshade</name>
    <dbReference type="NCBI Taxonomy" id="4109"/>
    <lineage>
        <taxon>Eukaryota</taxon>
        <taxon>Viridiplantae</taxon>
        <taxon>Streptophyta</taxon>
        <taxon>Embryophyta</taxon>
        <taxon>Tracheophyta</taxon>
        <taxon>Spermatophyta</taxon>
        <taxon>Magnoliopsida</taxon>
        <taxon>eudicotyledons</taxon>
        <taxon>Gunneridae</taxon>
        <taxon>Pentapetalae</taxon>
        <taxon>asterids</taxon>
        <taxon>lamiids</taxon>
        <taxon>Solanales</taxon>
        <taxon>Solanaceae</taxon>
        <taxon>Solanoideae</taxon>
        <taxon>Solaneae</taxon>
        <taxon>Solanum</taxon>
    </lineage>
</organism>
<evidence type="ECO:0000256" key="11">
    <source>
        <dbReference type="PIRSR" id="PIRSR633697-1"/>
    </source>
</evidence>
<name>A0A9J6B2W6_SOLCO</name>
<dbReference type="EMBL" id="JACXVP010000001">
    <property type="protein sequence ID" value="KAG5631070.1"/>
    <property type="molecule type" value="Genomic_DNA"/>
</dbReference>
<dbReference type="GO" id="GO:0016787">
    <property type="term" value="F:hydrolase activity"/>
    <property type="evidence" value="ECO:0007669"/>
    <property type="project" value="UniProtKB-KW"/>
</dbReference>
<keyword evidence="5" id="KW-0732">Signal</keyword>
<keyword evidence="7" id="KW-0378">Hydrolase</keyword>
<dbReference type="GO" id="GO:0033897">
    <property type="term" value="F:ribonuclease T2 activity"/>
    <property type="evidence" value="ECO:0007669"/>
    <property type="project" value="InterPro"/>
</dbReference>
<dbReference type="Gene3D" id="3.90.730.10">
    <property type="entry name" value="Ribonuclease T2-like"/>
    <property type="match status" value="1"/>
</dbReference>
<dbReference type="OrthoDB" id="1260895at2759"/>